<protein>
    <submittedName>
        <fullName evidence="2">Uncharacterized protein</fullName>
    </submittedName>
</protein>
<feature type="chain" id="PRO_5008393312" evidence="1">
    <location>
        <begin position="18"/>
        <end position="113"/>
    </location>
</feature>
<organism evidence="2 3">
    <name type="scientific">Paraburkholderia ginsengiterrae</name>
    <dbReference type="NCBI Taxonomy" id="1462993"/>
    <lineage>
        <taxon>Bacteria</taxon>
        <taxon>Pseudomonadati</taxon>
        <taxon>Pseudomonadota</taxon>
        <taxon>Betaproteobacteria</taxon>
        <taxon>Burkholderiales</taxon>
        <taxon>Burkholderiaceae</taxon>
        <taxon>Paraburkholderia</taxon>
    </lineage>
</organism>
<dbReference type="EMBL" id="LXKA01000360">
    <property type="protein sequence ID" value="OAJ53339.1"/>
    <property type="molecule type" value="Genomic_DNA"/>
</dbReference>
<reference evidence="2 3" key="1">
    <citation type="submission" date="2016-04" db="EMBL/GenBank/DDBJ databases">
        <title>Reclassification of Paraburkholderia panaciterrae (Farh et al. 2015) Dobritsa &amp; Samadpour 2016 as a later homotypic synonym of Paraburkholderia ginsengiterrae (Farh et al. 2015) Dobritsa &amp; Samadpour 2016.</title>
        <authorList>
            <person name="Dobritsa A.P."/>
            <person name="Kutumbaka K."/>
            <person name="Samadpour M."/>
        </authorList>
    </citation>
    <scope>NUCLEOTIDE SEQUENCE [LARGE SCALE GENOMIC DNA]</scope>
    <source>
        <strain evidence="2 3">DCY85</strain>
    </source>
</reference>
<name>A0A1A9MYP3_9BURK</name>
<dbReference type="RefSeq" id="WP_064286746.1">
    <property type="nucleotide sequence ID" value="NZ_LXKA01000360.1"/>
</dbReference>
<proteinExistence type="predicted"/>
<dbReference type="AlphaFoldDB" id="A0A1A9MYP3"/>
<feature type="signal peptide" evidence="1">
    <location>
        <begin position="1"/>
        <end position="17"/>
    </location>
</feature>
<dbReference type="OrthoDB" id="8965801at2"/>
<evidence type="ECO:0000313" key="3">
    <source>
        <dbReference type="Proteomes" id="UP000078116"/>
    </source>
</evidence>
<comment type="caution">
    <text evidence="2">The sequence shown here is derived from an EMBL/GenBank/DDBJ whole genome shotgun (WGS) entry which is preliminary data.</text>
</comment>
<dbReference type="Proteomes" id="UP000078116">
    <property type="component" value="Unassembled WGS sequence"/>
</dbReference>
<evidence type="ECO:0000313" key="2">
    <source>
        <dbReference type="EMBL" id="OAJ53339.1"/>
    </source>
</evidence>
<keyword evidence="1" id="KW-0732">Signal</keyword>
<accession>A0A1A9MYP3</accession>
<evidence type="ECO:0000256" key="1">
    <source>
        <dbReference type="SAM" id="SignalP"/>
    </source>
</evidence>
<gene>
    <name evidence="2" type="ORF">A6V37_08010</name>
</gene>
<sequence>MKYLPLIALTVAISAYAAQPPAGVQSVGQSQQAPKAVATCIAQKWADGTQQQVVSQDIMANDQAMDVYVPGQQPPNGAAAVVRPSPSGKGTWVGFRAGGGAGSDATSAISACL</sequence>